<feature type="region of interest" description="Disordered" evidence="1">
    <location>
        <begin position="749"/>
        <end position="769"/>
    </location>
</feature>
<dbReference type="Gene3D" id="3.40.50.300">
    <property type="entry name" value="P-loop containing nucleotide triphosphate hydrolases"/>
    <property type="match status" value="1"/>
</dbReference>
<dbReference type="InterPro" id="IPR019734">
    <property type="entry name" value="TPR_rpt"/>
</dbReference>
<organism evidence="2 3">
    <name type="scientific">Actinomadura alba</name>
    <dbReference type="NCBI Taxonomy" id="406431"/>
    <lineage>
        <taxon>Bacteria</taxon>
        <taxon>Bacillati</taxon>
        <taxon>Actinomycetota</taxon>
        <taxon>Actinomycetes</taxon>
        <taxon>Streptosporangiales</taxon>
        <taxon>Thermomonosporaceae</taxon>
        <taxon>Actinomadura</taxon>
    </lineage>
</organism>
<dbReference type="Gene3D" id="1.25.40.10">
    <property type="entry name" value="Tetratricopeptide repeat domain"/>
    <property type="match status" value="2"/>
</dbReference>
<dbReference type="RefSeq" id="WP_187242858.1">
    <property type="nucleotide sequence ID" value="NZ_BAAAOK010000028.1"/>
</dbReference>
<keyword evidence="3" id="KW-1185">Reference proteome</keyword>
<comment type="caution">
    <text evidence="2">The sequence shown here is derived from an EMBL/GenBank/DDBJ whole genome shotgun (WGS) entry which is preliminary data.</text>
</comment>
<dbReference type="InterPro" id="IPR011990">
    <property type="entry name" value="TPR-like_helical_dom_sf"/>
</dbReference>
<dbReference type="Pfam" id="PF13424">
    <property type="entry name" value="TPR_12"/>
    <property type="match status" value="2"/>
</dbReference>
<gene>
    <name evidence="2" type="ORF">HKK74_10030</name>
</gene>
<dbReference type="SMART" id="SM00028">
    <property type="entry name" value="TPR"/>
    <property type="match status" value="6"/>
</dbReference>
<protein>
    <submittedName>
        <fullName evidence="2">Tetratricopeptide repeat protein</fullName>
    </submittedName>
</protein>
<dbReference type="Pfam" id="PF13374">
    <property type="entry name" value="TPR_10"/>
    <property type="match status" value="2"/>
</dbReference>
<dbReference type="SUPFAM" id="SSF52540">
    <property type="entry name" value="P-loop containing nucleoside triphosphate hydrolases"/>
    <property type="match status" value="1"/>
</dbReference>
<proteinExistence type="predicted"/>
<evidence type="ECO:0000256" key="1">
    <source>
        <dbReference type="SAM" id="MobiDB-lite"/>
    </source>
</evidence>
<dbReference type="EMBL" id="JABVEC010000006">
    <property type="protein sequence ID" value="MBC6465832.1"/>
    <property type="molecule type" value="Genomic_DNA"/>
</dbReference>
<dbReference type="Proteomes" id="UP000805614">
    <property type="component" value="Unassembled WGS sequence"/>
</dbReference>
<evidence type="ECO:0000313" key="3">
    <source>
        <dbReference type="Proteomes" id="UP000805614"/>
    </source>
</evidence>
<evidence type="ECO:0000313" key="2">
    <source>
        <dbReference type="EMBL" id="MBC6465832.1"/>
    </source>
</evidence>
<accession>A0ABR7LLX1</accession>
<reference evidence="2 3" key="1">
    <citation type="submission" date="2020-06" db="EMBL/GenBank/DDBJ databases">
        <title>Actinomadura xiongansis sp. nov., isolated from soil of Baiyangdian.</title>
        <authorList>
            <person name="Zhang X."/>
        </authorList>
    </citation>
    <scope>NUCLEOTIDE SEQUENCE [LARGE SCALE GENOMIC DNA]</scope>
    <source>
        <strain evidence="2 3">HBUM206468</strain>
    </source>
</reference>
<dbReference type="SUPFAM" id="SSF48452">
    <property type="entry name" value="TPR-like"/>
    <property type="match status" value="2"/>
</dbReference>
<dbReference type="InterPro" id="IPR027417">
    <property type="entry name" value="P-loop_NTPase"/>
</dbReference>
<name>A0ABR7LLX1_9ACTN</name>
<dbReference type="PANTHER" id="PTHR47691">
    <property type="entry name" value="REGULATOR-RELATED"/>
    <property type="match status" value="1"/>
</dbReference>
<dbReference type="PANTHER" id="PTHR47691:SF3">
    <property type="entry name" value="HTH-TYPE TRANSCRIPTIONAL REGULATOR RV0890C-RELATED"/>
    <property type="match status" value="1"/>
</dbReference>
<dbReference type="PRINTS" id="PR00364">
    <property type="entry name" value="DISEASERSIST"/>
</dbReference>
<sequence>MNDRVRNEITGGVVIGPAIMGRDITLRLPARVPAALLGLPPWSAAFTGRDAELAEVLETLAPHREDGGSAAVVVTAAAVGGLAGIGKTELAVQAARAALSRGWFPGGVLFVDMFGYDDDRRRDPAPVLDGLLRALGVPGEHVPPDGADRARLYASVLAEFAARGRRVLVVVDNAGTEDQARPLLPAAGGCAAIVTSRHTLGLLGARLLDLDVLGPAAAVDMLDRTLRVARPRDTRVADRPHDAAEIARMCGHLPLALRIVAALLAEDPARPLSAIAADLRGPHPLEELRYAETAVRTAFELSYRRLDGEQARVFRLLPLNPGPEVSTRAAAILAGVDDAAARRTLEGLARAHLVERGTGYGRWRTHDLVRRFADDHGRLRAAADGREAAQSRLYDHYLTRTGAAVARLAPQNQVVDGFPDQRKALEWLDAEYPNLRATVLTAGSGHPEVALNLVLALPHFLDRRRRFNDWITLAGLARAAARHLGDSRGEGRALNGLGLALRQTRRFHEAIAAHQDAARLFQEIGDRYGEASALNNLSLVLRELRRFDEAVAVLRQDLEICRDLHDHYAEGLVLNNLGLALREARRPEEAVTVCRDAVRIFQDLGDAHGESSALNNLGMALREVGRFDEAVAVLGQDLEICRSSEDRHGEAQSLNALGLVSRELGRLEAAVTAHRDGAQIFRELDDRHGEAQSLNALALALRELGRYEEAVTAHLDAAGIFRDLDDRHGADVALGDLARTREARRSAGALISNVGGHEDERDGAPGAGA</sequence>